<feature type="region of interest" description="Disordered" evidence="12">
    <location>
        <begin position="636"/>
        <end position="683"/>
    </location>
</feature>
<keyword evidence="13" id="KW-0472">Membrane</keyword>
<keyword evidence="4" id="KW-0597">Phosphoprotein</keyword>
<dbReference type="EC" id="2.7.13.3" evidence="3"/>
<dbReference type="RefSeq" id="WP_378260558.1">
    <property type="nucleotide sequence ID" value="NZ_JBHUKR010000004.1"/>
</dbReference>
<keyword evidence="11" id="KW-0902">Two-component regulatory system</keyword>
<evidence type="ECO:0000256" key="11">
    <source>
        <dbReference type="ARBA" id="ARBA00023012"/>
    </source>
</evidence>
<evidence type="ECO:0000256" key="4">
    <source>
        <dbReference type="ARBA" id="ARBA00022553"/>
    </source>
</evidence>
<dbReference type="Pfam" id="PF00672">
    <property type="entry name" value="HAMP"/>
    <property type="match status" value="1"/>
</dbReference>
<evidence type="ECO:0000256" key="5">
    <source>
        <dbReference type="ARBA" id="ARBA00022679"/>
    </source>
</evidence>
<keyword evidence="10 13" id="KW-1133">Transmembrane helix</keyword>
<evidence type="ECO:0000256" key="3">
    <source>
        <dbReference type="ARBA" id="ARBA00012438"/>
    </source>
</evidence>
<keyword evidence="9" id="KW-0067">ATP-binding</keyword>
<keyword evidence="6 13" id="KW-0812">Transmembrane</keyword>
<evidence type="ECO:0000256" key="8">
    <source>
        <dbReference type="ARBA" id="ARBA00022777"/>
    </source>
</evidence>
<dbReference type="PANTHER" id="PTHR44936">
    <property type="entry name" value="SENSOR PROTEIN CREC"/>
    <property type="match status" value="1"/>
</dbReference>
<dbReference type="Gene3D" id="3.30.565.10">
    <property type="entry name" value="Histidine kinase-like ATPase, C-terminal domain"/>
    <property type="match status" value="1"/>
</dbReference>
<evidence type="ECO:0000256" key="2">
    <source>
        <dbReference type="ARBA" id="ARBA00004370"/>
    </source>
</evidence>
<evidence type="ECO:0000256" key="12">
    <source>
        <dbReference type="SAM" id="MobiDB-lite"/>
    </source>
</evidence>
<dbReference type="Proteomes" id="UP001597417">
    <property type="component" value="Unassembled WGS sequence"/>
</dbReference>
<comment type="subcellular location">
    <subcellularLocation>
        <location evidence="2">Membrane</location>
    </subcellularLocation>
</comment>
<proteinExistence type="predicted"/>
<keyword evidence="7" id="KW-0547">Nucleotide-binding</keyword>
<feature type="domain" description="Histidine kinase/HSP90-like ATPase" evidence="14">
    <location>
        <begin position="517"/>
        <end position="630"/>
    </location>
</feature>
<dbReference type="EMBL" id="JBHUKR010000004">
    <property type="protein sequence ID" value="MFD2415078.1"/>
    <property type="molecule type" value="Genomic_DNA"/>
</dbReference>
<keyword evidence="16" id="KW-1185">Reference proteome</keyword>
<protein>
    <recommendedName>
        <fullName evidence="3">histidine kinase</fullName>
        <ecNumber evidence="3">2.7.13.3</ecNumber>
    </recommendedName>
</protein>
<sequence length="716" mass="76758">MSLSDWPLRVRLITIVVLPTAAALSLAGVSIQASEATAGVYRHARQQIQLDAAAARMAGALQTERDAMTGWIAAGRPANDDELIGSVATSRGATSAFQNQEGLVGEIGDVKTTSLYHQIVNRARSLDEVRHAAADAGFDPSVPISAYTAVIGVLLELEQQFDTAVTDEGLLSRHAGAVLLAKIKECSAQQGTYLRKGAVTGRLRPDEQAAMTQAGVTLVNLVTELGGSAVPSAREAYETTVTGDPVKHRYQLQELAEARMSGNLPIGLDPGDVARSSAQTLSLMSQVETRLLTEVSGYAGALYDQVWRALILTCVAVIGGLLLVMAVMAGVARSLLRPLLRLRGTAIDVAENQLPSAIERIMRDPEPETALEHAVEPVAVTSADEIGSVARAFDLVHEKAVRLAVEQALLRENVKGIFVDLAKRSQRLVDRQLGVIDRLEQDEDDADRLAVLFELDHLITLVRRNGDNLLVLSGTHSDRKSGKEWPVGEVIGAAISGIEQYPRVRVLSVPDAAVRGSAAHDLVHLIGELLDNATHFSEPATTVVVRAALRADDTLAIQISDQGIGITGHELADINARLTAPTDIDGSMTRKMGLHVVAQLARRHDIAVRLFSDGDEEPGVLARVLVPPSLIVVRREAKDRPRNTARDQPLRPAPRTKTGIHDNGVAQRPGDRHSATSISGSLPISDSMVANRFRHRPSQTTLLSHDAVRGNGNRPA</sequence>
<dbReference type="InterPro" id="IPR036890">
    <property type="entry name" value="HATPase_C_sf"/>
</dbReference>
<gene>
    <name evidence="15" type="ORF">ACFSXZ_01930</name>
</gene>
<organism evidence="15 16">
    <name type="scientific">Amycolatopsis pigmentata</name>
    <dbReference type="NCBI Taxonomy" id="450801"/>
    <lineage>
        <taxon>Bacteria</taxon>
        <taxon>Bacillati</taxon>
        <taxon>Actinomycetota</taxon>
        <taxon>Actinomycetes</taxon>
        <taxon>Pseudonocardiales</taxon>
        <taxon>Pseudonocardiaceae</taxon>
        <taxon>Amycolatopsis</taxon>
    </lineage>
</organism>
<evidence type="ECO:0000256" key="6">
    <source>
        <dbReference type="ARBA" id="ARBA00022692"/>
    </source>
</evidence>
<evidence type="ECO:0000313" key="16">
    <source>
        <dbReference type="Proteomes" id="UP001597417"/>
    </source>
</evidence>
<keyword evidence="5" id="KW-0808">Transferase</keyword>
<feature type="transmembrane region" description="Helical" evidence="13">
    <location>
        <begin position="306"/>
        <end position="332"/>
    </location>
</feature>
<dbReference type="Pfam" id="PF02518">
    <property type="entry name" value="HATPase_c"/>
    <property type="match status" value="1"/>
</dbReference>
<keyword evidence="8" id="KW-0418">Kinase</keyword>
<dbReference type="InterPro" id="IPR050980">
    <property type="entry name" value="2C_sensor_his_kinase"/>
</dbReference>
<dbReference type="SUPFAM" id="SSF55874">
    <property type="entry name" value="ATPase domain of HSP90 chaperone/DNA topoisomerase II/histidine kinase"/>
    <property type="match status" value="1"/>
</dbReference>
<comment type="catalytic activity">
    <reaction evidence="1">
        <text>ATP + protein L-histidine = ADP + protein N-phospho-L-histidine.</text>
        <dbReference type="EC" id="2.7.13.3"/>
    </reaction>
</comment>
<evidence type="ECO:0000256" key="13">
    <source>
        <dbReference type="SAM" id="Phobius"/>
    </source>
</evidence>
<dbReference type="InterPro" id="IPR003660">
    <property type="entry name" value="HAMP_dom"/>
</dbReference>
<evidence type="ECO:0000313" key="15">
    <source>
        <dbReference type="EMBL" id="MFD2415078.1"/>
    </source>
</evidence>
<feature type="region of interest" description="Disordered" evidence="12">
    <location>
        <begin position="696"/>
        <end position="716"/>
    </location>
</feature>
<evidence type="ECO:0000256" key="9">
    <source>
        <dbReference type="ARBA" id="ARBA00022840"/>
    </source>
</evidence>
<evidence type="ECO:0000256" key="10">
    <source>
        <dbReference type="ARBA" id="ARBA00022989"/>
    </source>
</evidence>
<evidence type="ECO:0000256" key="1">
    <source>
        <dbReference type="ARBA" id="ARBA00000085"/>
    </source>
</evidence>
<dbReference type="SMART" id="SM00387">
    <property type="entry name" value="HATPase_c"/>
    <property type="match status" value="1"/>
</dbReference>
<name>A0ABW5FJA2_9PSEU</name>
<evidence type="ECO:0000259" key="14">
    <source>
        <dbReference type="SMART" id="SM00387"/>
    </source>
</evidence>
<reference evidence="16" key="1">
    <citation type="journal article" date="2019" name="Int. J. Syst. Evol. Microbiol.">
        <title>The Global Catalogue of Microorganisms (GCM) 10K type strain sequencing project: providing services to taxonomists for standard genome sequencing and annotation.</title>
        <authorList>
            <consortium name="The Broad Institute Genomics Platform"/>
            <consortium name="The Broad Institute Genome Sequencing Center for Infectious Disease"/>
            <person name="Wu L."/>
            <person name="Ma J."/>
        </authorList>
    </citation>
    <scope>NUCLEOTIDE SEQUENCE [LARGE SCALE GENOMIC DNA]</scope>
    <source>
        <strain evidence="16">CGMCC 4.7645</strain>
    </source>
</reference>
<comment type="caution">
    <text evidence="15">The sequence shown here is derived from an EMBL/GenBank/DDBJ whole genome shotgun (WGS) entry which is preliminary data.</text>
</comment>
<dbReference type="InterPro" id="IPR013587">
    <property type="entry name" value="Nitrate/nitrite_sensing"/>
</dbReference>
<dbReference type="InterPro" id="IPR003594">
    <property type="entry name" value="HATPase_dom"/>
</dbReference>
<accession>A0ABW5FJA2</accession>
<dbReference type="PANTHER" id="PTHR44936:SF9">
    <property type="entry name" value="SENSOR PROTEIN CREC"/>
    <property type="match status" value="1"/>
</dbReference>
<dbReference type="Gene3D" id="6.10.340.10">
    <property type="match status" value="1"/>
</dbReference>
<dbReference type="Pfam" id="PF08376">
    <property type="entry name" value="NIT"/>
    <property type="match status" value="1"/>
</dbReference>
<evidence type="ECO:0000256" key="7">
    <source>
        <dbReference type="ARBA" id="ARBA00022741"/>
    </source>
</evidence>
<feature type="compositionally biased region" description="Basic and acidic residues" evidence="12">
    <location>
        <begin position="636"/>
        <end position="649"/>
    </location>
</feature>